<name>A0ABY3SHY8_9BACL</name>
<evidence type="ECO:0000313" key="1">
    <source>
        <dbReference type="EMBL" id="UJF32841.1"/>
    </source>
</evidence>
<dbReference type="Gene3D" id="2.60.120.1140">
    <property type="entry name" value="Protein of unknown function DUF192"/>
    <property type="match status" value="1"/>
</dbReference>
<reference evidence="1 2" key="1">
    <citation type="journal article" date="2024" name="Int. J. Syst. Evol. Microbiol.">
        <title>Paenibacillus hexagrammi sp. nov., a novel bacterium isolated from the gut content of Hexagrammos agrammus.</title>
        <authorList>
            <person name="Jung H.K."/>
            <person name="Kim D.G."/>
            <person name="Zin H."/>
            <person name="Park J."/>
            <person name="Jung H."/>
            <person name="Kim Y.O."/>
            <person name="Kong H.J."/>
            <person name="Kim J.W."/>
            <person name="Kim Y.S."/>
        </authorList>
    </citation>
    <scope>NUCLEOTIDE SEQUENCE [LARGE SCALE GENOMIC DNA]</scope>
    <source>
        <strain evidence="1 2">YPD9-1</strain>
    </source>
</reference>
<dbReference type="PANTHER" id="PTHR37953:SF1">
    <property type="entry name" value="UPF0127 PROTEIN MJ1496"/>
    <property type="match status" value="1"/>
</dbReference>
<proteinExistence type="predicted"/>
<keyword evidence="2" id="KW-1185">Reference proteome</keyword>
<dbReference type="PANTHER" id="PTHR37953">
    <property type="entry name" value="UPF0127 PROTEIN MJ1496"/>
    <property type="match status" value="1"/>
</dbReference>
<sequence length="114" mass="12678">MKLVLPESGHVVAEEVWVAATFYRRLKGLMFSSELPEGCCMYIRPCRSVHTFFMNYSIDVVHLDAKHRVVGLEQALAPGKIGTSFPNSESVIEFPAGSIERNALQVGSMVQFES</sequence>
<dbReference type="Pfam" id="PF02643">
    <property type="entry name" value="DUF192"/>
    <property type="match status" value="1"/>
</dbReference>
<organism evidence="1 2">
    <name type="scientific">Paenibacillus hexagrammi</name>
    <dbReference type="NCBI Taxonomy" id="2908839"/>
    <lineage>
        <taxon>Bacteria</taxon>
        <taxon>Bacillati</taxon>
        <taxon>Bacillota</taxon>
        <taxon>Bacilli</taxon>
        <taxon>Bacillales</taxon>
        <taxon>Paenibacillaceae</taxon>
        <taxon>Paenibacillus</taxon>
    </lineage>
</organism>
<dbReference type="InterPro" id="IPR038695">
    <property type="entry name" value="Saro_0823-like_sf"/>
</dbReference>
<accession>A0ABY3SHY8</accession>
<protein>
    <submittedName>
        <fullName evidence="1">DUF192 domain-containing protein</fullName>
    </submittedName>
</protein>
<dbReference type="RefSeq" id="WP_235119184.1">
    <property type="nucleotide sequence ID" value="NZ_CP090978.1"/>
</dbReference>
<dbReference type="Proteomes" id="UP001649230">
    <property type="component" value="Chromosome"/>
</dbReference>
<dbReference type="InterPro" id="IPR003795">
    <property type="entry name" value="DUF192"/>
</dbReference>
<evidence type="ECO:0000313" key="2">
    <source>
        <dbReference type="Proteomes" id="UP001649230"/>
    </source>
</evidence>
<gene>
    <name evidence="1" type="ORF">L0M14_25220</name>
</gene>
<dbReference type="EMBL" id="CP090978">
    <property type="protein sequence ID" value="UJF32841.1"/>
    <property type="molecule type" value="Genomic_DNA"/>
</dbReference>